<dbReference type="Pfam" id="PF07662">
    <property type="entry name" value="Nucleos_tra2_C"/>
    <property type="match status" value="1"/>
</dbReference>
<name>A0AAE1DUS6_9GAST</name>
<dbReference type="Proteomes" id="UP001283361">
    <property type="component" value="Unassembled WGS sequence"/>
</dbReference>
<comment type="caution">
    <text evidence="3">The sequence shown here is derived from an EMBL/GenBank/DDBJ whole genome shotgun (WGS) entry which is preliminary data.</text>
</comment>
<organism evidence="3 4">
    <name type="scientific">Elysia crispata</name>
    <name type="common">lettuce slug</name>
    <dbReference type="NCBI Taxonomy" id="231223"/>
    <lineage>
        <taxon>Eukaryota</taxon>
        <taxon>Metazoa</taxon>
        <taxon>Spiralia</taxon>
        <taxon>Lophotrochozoa</taxon>
        <taxon>Mollusca</taxon>
        <taxon>Gastropoda</taxon>
        <taxon>Heterobranchia</taxon>
        <taxon>Euthyneura</taxon>
        <taxon>Panpulmonata</taxon>
        <taxon>Sacoglossa</taxon>
        <taxon>Placobranchoidea</taxon>
        <taxon>Plakobranchidae</taxon>
        <taxon>Elysia</taxon>
    </lineage>
</organism>
<feature type="transmembrane region" description="Helical" evidence="1">
    <location>
        <begin position="109"/>
        <end position="127"/>
    </location>
</feature>
<keyword evidence="4" id="KW-1185">Reference proteome</keyword>
<keyword evidence="1" id="KW-1133">Transmembrane helix</keyword>
<keyword evidence="1" id="KW-0472">Membrane</keyword>
<dbReference type="InterPro" id="IPR011657">
    <property type="entry name" value="CNT_C_dom"/>
</dbReference>
<evidence type="ECO:0000313" key="3">
    <source>
        <dbReference type="EMBL" id="KAK3783719.1"/>
    </source>
</evidence>
<dbReference type="EMBL" id="JAWDGP010002360">
    <property type="protein sequence ID" value="KAK3783719.1"/>
    <property type="molecule type" value="Genomic_DNA"/>
</dbReference>
<reference evidence="3" key="1">
    <citation type="journal article" date="2023" name="G3 (Bethesda)">
        <title>A reference genome for the long-term kleptoplast-retaining sea slug Elysia crispata morphotype clarki.</title>
        <authorList>
            <person name="Eastman K.E."/>
            <person name="Pendleton A.L."/>
            <person name="Shaikh M.A."/>
            <person name="Suttiyut T."/>
            <person name="Ogas R."/>
            <person name="Tomko P."/>
            <person name="Gavelis G."/>
            <person name="Widhalm J.R."/>
            <person name="Wisecaver J.H."/>
        </authorList>
    </citation>
    <scope>NUCLEOTIDE SEQUENCE</scope>
    <source>
        <strain evidence="3">ECLA1</strain>
    </source>
</reference>
<proteinExistence type="predicted"/>
<accession>A0AAE1DUS6</accession>
<keyword evidence="1" id="KW-0812">Transmembrane</keyword>
<dbReference type="AlphaFoldDB" id="A0AAE1DUS6"/>
<protein>
    <recommendedName>
        <fullName evidence="2">Concentrative nucleoside transporter C-terminal domain-containing protein</fullName>
    </recommendedName>
</protein>
<evidence type="ECO:0000313" key="4">
    <source>
        <dbReference type="Proteomes" id="UP001283361"/>
    </source>
</evidence>
<evidence type="ECO:0000259" key="2">
    <source>
        <dbReference type="Pfam" id="PF07662"/>
    </source>
</evidence>
<feature type="domain" description="Concentrative nucleoside transporter C-terminal" evidence="2">
    <location>
        <begin position="29"/>
        <end position="78"/>
    </location>
</feature>
<evidence type="ECO:0000256" key="1">
    <source>
        <dbReference type="SAM" id="Phobius"/>
    </source>
</evidence>
<gene>
    <name evidence="3" type="ORF">RRG08_025342</name>
</gene>
<sequence length="178" mass="20761">MSNSIVFWKRSEFSIPFNLELNPSSSFHKYVTSYLFYPVSLMMGIAAKDCKQASHIMGLKLMATPFVAYKYLGVLIQQPRVQAVDCQDFGLFELVFDYSIGNLVLTMKFVLVLAIFLTMATVTSAFFCKEPCRREWCRNNFLHRTRIDGRDWCCKDAVHKYQVVEYFGPFPKCWCKFM</sequence>